<dbReference type="RefSeq" id="WP_009609065.1">
    <property type="nucleotide sequence ID" value="NZ_JADNOB010000016.1"/>
</dbReference>
<evidence type="ECO:0000313" key="1">
    <source>
        <dbReference type="EMBL" id="RDB83298.1"/>
    </source>
</evidence>
<sequence length="254" mass="29540">MREFDELGFSEHDIKFLEAHGLDTDRHMTTNEEVQKLFNAVLDMTEDELHEAMERYIPMPPMPEVVNPAVYAEYQEKRRIRQMLIFYPTVAKLAEEGNWEEFILRVSGIYELMPAVFRPDGLCEDAPDDIYRKLLVACYEHHGDGLLSVCARITDLPRRGAEALPPEYADADVITVYRAAEEDPEDSAESLSWTIKREVAEFFMYEYDKRHARYLLEAKLDVADVIDYTDARNEAEVLQDMAVYDVRVLDELDE</sequence>
<organism evidence="1 2">
    <name type="scientific">Eggerthella lenta</name>
    <name type="common">Eubacterium lentum</name>
    <dbReference type="NCBI Taxonomy" id="84112"/>
    <lineage>
        <taxon>Bacteria</taxon>
        <taxon>Bacillati</taxon>
        <taxon>Actinomycetota</taxon>
        <taxon>Coriobacteriia</taxon>
        <taxon>Eggerthellales</taxon>
        <taxon>Eggerthellaceae</taxon>
        <taxon>Eggerthella</taxon>
    </lineage>
</organism>
<evidence type="ECO:0000313" key="2">
    <source>
        <dbReference type="Proteomes" id="UP000253857"/>
    </source>
</evidence>
<protein>
    <submittedName>
        <fullName evidence="1">Uncharacterized protein</fullName>
    </submittedName>
</protein>
<comment type="caution">
    <text evidence="1">The sequence shown here is derived from an EMBL/GenBank/DDBJ whole genome shotgun (WGS) entry which is preliminary data.</text>
</comment>
<proteinExistence type="predicted"/>
<dbReference type="AlphaFoldDB" id="A0A369N3R2"/>
<accession>A0A369N3R2</accession>
<reference evidence="1 2" key="1">
    <citation type="journal article" date="2018" name="Elife">
        <title>Discovery and characterization of a prevalent human gut bacterial enzyme sufficient for the inactivation of a family of plant toxins.</title>
        <authorList>
            <person name="Koppel N."/>
            <person name="Bisanz J.E."/>
            <person name="Pandelia M.E."/>
            <person name="Turnbaugh P.J."/>
            <person name="Balskus E.P."/>
        </authorList>
    </citation>
    <scope>NUCLEOTIDE SEQUENCE [LARGE SCALE GENOMIC DNA]</scope>
    <source>
        <strain evidence="1 2">FAA1-1-60AUCSF</strain>
    </source>
</reference>
<gene>
    <name evidence="1" type="ORF">C1871_11870</name>
</gene>
<dbReference type="EMBL" id="PPTY01000025">
    <property type="protein sequence ID" value="RDB83298.1"/>
    <property type="molecule type" value="Genomic_DNA"/>
</dbReference>
<dbReference type="Proteomes" id="UP000253857">
    <property type="component" value="Unassembled WGS sequence"/>
</dbReference>
<name>A0A369N3R2_EGGLN</name>